<evidence type="ECO:0000256" key="8">
    <source>
        <dbReference type="SAM" id="SignalP"/>
    </source>
</evidence>
<evidence type="ECO:0000256" key="3">
    <source>
        <dbReference type="ARBA" id="ARBA00022723"/>
    </source>
</evidence>
<keyword evidence="3 7" id="KW-0479">Metal-binding</keyword>
<keyword evidence="5 7" id="KW-0408">Iron</keyword>
<evidence type="ECO:0000256" key="5">
    <source>
        <dbReference type="ARBA" id="ARBA00023004"/>
    </source>
</evidence>
<keyword evidence="4" id="KW-0249">Electron transport</keyword>
<dbReference type="RefSeq" id="WP_188849456.1">
    <property type="nucleotide sequence ID" value="NZ_BMJJ01000002.1"/>
</dbReference>
<name>A0A917D8R7_9HYPH</name>
<keyword evidence="11" id="KW-1185">Reference proteome</keyword>
<dbReference type="GO" id="GO:0020037">
    <property type="term" value="F:heme binding"/>
    <property type="evidence" value="ECO:0007669"/>
    <property type="project" value="InterPro"/>
</dbReference>
<feature type="signal peptide" evidence="8">
    <location>
        <begin position="1"/>
        <end position="20"/>
    </location>
</feature>
<evidence type="ECO:0000256" key="4">
    <source>
        <dbReference type="ARBA" id="ARBA00022982"/>
    </source>
</evidence>
<dbReference type="CDD" id="cd00200">
    <property type="entry name" value="WD40"/>
    <property type="match status" value="1"/>
</dbReference>
<keyword evidence="8" id="KW-0732">Signal</keyword>
<evidence type="ECO:0000313" key="11">
    <source>
        <dbReference type="Proteomes" id="UP000613160"/>
    </source>
</evidence>
<feature type="domain" description="Cytochrome c" evidence="9">
    <location>
        <begin position="328"/>
        <end position="429"/>
    </location>
</feature>
<dbReference type="Pfam" id="PF00400">
    <property type="entry name" value="WD40"/>
    <property type="match status" value="5"/>
</dbReference>
<dbReference type="SUPFAM" id="SSF50978">
    <property type="entry name" value="WD40 repeat-like"/>
    <property type="match status" value="1"/>
</dbReference>
<feature type="repeat" description="WD" evidence="6">
    <location>
        <begin position="23"/>
        <end position="64"/>
    </location>
</feature>
<dbReference type="AlphaFoldDB" id="A0A917D8R7"/>
<reference evidence="10" key="1">
    <citation type="journal article" date="2014" name="Int. J. Syst. Evol. Microbiol.">
        <title>Complete genome sequence of Corynebacterium casei LMG S-19264T (=DSM 44701T), isolated from a smear-ripened cheese.</title>
        <authorList>
            <consortium name="US DOE Joint Genome Institute (JGI-PGF)"/>
            <person name="Walter F."/>
            <person name="Albersmeier A."/>
            <person name="Kalinowski J."/>
            <person name="Ruckert C."/>
        </authorList>
    </citation>
    <scope>NUCLEOTIDE SEQUENCE</scope>
    <source>
        <strain evidence="10">CGMCC 1.15493</strain>
    </source>
</reference>
<dbReference type="PROSITE" id="PS50082">
    <property type="entry name" value="WD_REPEATS_2"/>
    <property type="match status" value="4"/>
</dbReference>
<dbReference type="InterPro" id="IPR036322">
    <property type="entry name" value="WD40_repeat_dom_sf"/>
</dbReference>
<dbReference type="InterPro" id="IPR009056">
    <property type="entry name" value="Cyt_c-like_dom"/>
</dbReference>
<dbReference type="PANTHER" id="PTHR19879">
    <property type="entry name" value="TRANSCRIPTION INITIATION FACTOR TFIID"/>
    <property type="match status" value="1"/>
</dbReference>
<feature type="chain" id="PRO_5036883175" description="Cytochrome c domain-containing protein" evidence="8">
    <location>
        <begin position="21"/>
        <end position="433"/>
    </location>
</feature>
<evidence type="ECO:0000259" key="9">
    <source>
        <dbReference type="PROSITE" id="PS51007"/>
    </source>
</evidence>
<dbReference type="Proteomes" id="UP000613160">
    <property type="component" value="Unassembled WGS sequence"/>
</dbReference>
<dbReference type="PANTHER" id="PTHR19879:SF9">
    <property type="entry name" value="TRANSCRIPTION INITIATION FACTOR TFIID SUBUNIT 5"/>
    <property type="match status" value="1"/>
</dbReference>
<evidence type="ECO:0000313" key="10">
    <source>
        <dbReference type="EMBL" id="GGD08966.1"/>
    </source>
</evidence>
<feature type="repeat" description="WD" evidence="6">
    <location>
        <begin position="274"/>
        <end position="315"/>
    </location>
</feature>
<dbReference type="InterPro" id="IPR002327">
    <property type="entry name" value="Cyt_c_1A/1B"/>
</dbReference>
<feature type="repeat" description="WD" evidence="6">
    <location>
        <begin position="111"/>
        <end position="142"/>
    </location>
</feature>
<evidence type="ECO:0000256" key="6">
    <source>
        <dbReference type="PROSITE-ProRule" id="PRU00221"/>
    </source>
</evidence>
<dbReference type="SMART" id="SM00320">
    <property type="entry name" value="WD40"/>
    <property type="match status" value="7"/>
</dbReference>
<reference evidence="10" key="2">
    <citation type="submission" date="2020-09" db="EMBL/GenBank/DDBJ databases">
        <authorList>
            <person name="Sun Q."/>
            <person name="Zhou Y."/>
        </authorList>
    </citation>
    <scope>NUCLEOTIDE SEQUENCE</scope>
    <source>
        <strain evidence="10">CGMCC 1.15493</strain>
    </source>
</reference>
<keyword evidence="2 7" id="KW-0349">Heme</keyword>
<feature type="repeat" description="WD" evidence="6">
    <location>
        <begin position="153"/>
        <end position="193"/>
    </location>
</feature>
<evidence type="ECO:0000256" key="7">
    <source>
        <dbReference type="PROSITE-ProRule" id="PRU00433"/>
    </source>
</evidence>
<keyword evidence="6" id="KW-0853">WD repeat</keyword>
<organism evidence="10 11">
    <name type="scientific">Aureimonas glaciei</name>
    <dbReference type="NCBI Taxonomy" id="1776957"/>
    <lineage>
        <taxon>Bacteria</taxon>
        <taxon>Pseudomonadati</taxon>
        <taxon>Pseudomonadota</taxon>
        <taxon>Alphaproteobacteria</taxon>
        <taxon>Hyphomicrobiales</taxon>
        <taxon>Aurantimonadaceae</taxon>
        <taxon>Aureimonas</taxon>
    </lineage>
</organism>
<dbReference type="EMBL" id="BMJJ01000002">
    <property type="protein sequence ID" value="GGD08966.1"/>
    <property type="molecule type" value="Genomic_DNA"/>
</dbReference>
<dbReference type="InterPro" id="IPR015943">
    <property type="entry name" value="WD40/YVTN_repeat-like_dom_sf"/>
</dbReference>
<keyword evidence="1" id="KW-0813">Transport</keyword>
<dbReference type="GO" id="GO:0046872">
    <property type="term" value="F:metal ion binding"/>
    <property type="evidence" value="ECO:0007669"/>
    <property type="project" value="UniProtKB-KW"/>
</dbReference>
<comment type="caution">
    <text evidence="10">The sequence shown here is derived from an EMBL/GenBank/DDBJ whole genome shotgun (WGS) entry which is preliminary data.</text>
</comment>
<proteinExistence type="predicted"/>
<protein>
    <recommendedName>
        <fullName evidence="9">Cytochrome c domain-containing protein</fullName>
    </recommendedName>
</protein>
<dbReference type="InterPro" id="IPR036909">
    <property type="entry name" value="Cyt_c-like_dom_sf"/>
</dbReference>
<dbReference type="Pfam" id="PF00034">
    <property type="entry name" value="Cytochrom_C"/>
    <property type="match status" value="1"/>
</dbReference>
<gene>
    <name evidence="10" type="ORF">GCM10011335_09770</name>
</gene>
<dbReference type="SUPFAM" id="SSF46626">
    <property type="entry name" value="Cytochrome c"/>
    <property type="match status" value="1"/>
</dbReference>
<evidence type="ECO:0000256" key="1">
    <source>
        <dbReference type="ARBA" id="ARBA00022448"/>
    </source>
</evidence>
<accession>A0A917D8R7</accession>
<dbReference type="Gene3D" id="1.10.760.10">
    <property type="entry name" value="Cytochrome c-like domain"/>
    <property type="match status" value="1"/>
</dbReference>
<dbReference type="PROSITE" id="PS51007">
    <property type="entry name" value="CYTC"/>
    <property type="match status" value="1"/>
</dbReference>
<dbReference type="Gene3D" id="2.130.10.10">
    <property type="entry name" value="YVTN repeat-like/Quinoprotein amine dehydrogenase"/>
    <property type="match status" value="2"/>
</dbReference>
<evidence type="ECO:0000256" key="2">
    <source>
        <dbReference type="ARBA" id="ARBA00022617"/>
    </source>
</evidence>
<dbReference type="GO" id="GO:0009055">
    <property type="term" value="F:electron transfer activity"/>
    <property type="evidence" value="ECO:0007669"/>
    <property type="project" value="InterPro"/>
</dbReference>
<sequence length="433" mass="44283">MMRPALLVLLIAMLPCTGSAADLRGHGGPVRGLSVTADGLMAVSGSFDTTAILWSLQTGSAQQVLRFHAGSVNAAIFLPGSTASAPRFATAGDDGRIALWEGGATAPSRVFEGHSGPVVALAVSADGSRLGSAAWDGSARVWPLDGQGAPSVLEGHQGNVNGIGFLASGEIATIGYDGTLRVWPADGPARVTTFETPLNALAVLGESRLAVGGGDGRLRIVSAADGSVEAESAVAPTPISAIAVSGDGQTVAVSGLRGAVQVFGGRSLEPLRTLVGPGMPVWSMAFVPGTADLLTGGNDHVVRRWDTRTGAPLGQGLLVSEADPLAAYGDDPGAEVFRACVACHTLQPGEGTRAGPSLHGVMGRRIATLPGYDYSPAFAGHDIVWTKKTIARLFEVGPHALTPGTKMPEQTITRPESRQALVDFLARVTAPKD</sequence>
<dbReference type="PRINTS" id="PR00604">
    <property type="entry name" value="CYTCHRMECIAB"/>
</dbReference>
<dbReference type="InterPro" id="IPR001680">
    <property type="entry name" value="WD40_rpt"/>
</dbReference>
<dbReference type="PROSITE" id="PS50294">
    <property type="entry name" value="WD_REPEATS_REGION"/>
    <property type="match status" value="2"/>
</dbReference>